<sequence>MIILRFSYLLSGIVKVVFLTIISFYLHINSIIKFPNITFSIHRPNV</sequence>
<keyword evidence="1" id="KW-1133">Transmembrane helix</keyword>
<reference evidence="3" key="1">
    <citation type="submission" date="2009-08" db="EMBL/GenBank/DDBJ databases">
        <title>The complete genome of Chitinophaga pinensis DSM 2588.</title>
        <authorList>
            <consortium name="US DOE Joint Genome Institute (JGI-PGF)"/>
            <person name="Lucas S."/>
            <person name="Copeland A."/>
            <person name="Lapidus A."/>
            <person name="Glavina del Rio T."/>
            <person name="Dalin E."/>
            <person name="Tice H."/>
            <person name="Bruce D."/>
            <person name="Goodwin L."/>
            <person name="Pitluck S."/>
            <person name="Kyrpides N."/>
            <person name="Mavromatis K."/>
            <person name="Ivanova N."/>
            <person name="Mikhailova N."/>
            <person name="Sims D."/>
            <person name="Meinche L."/>
            <person name="Brettin T."/>
            <person name="Detter J.C."/>
            <person name="Han C."/>
            <person name="Larimer F."/>
            <person name="Land M."/>
            <person name="Hauser L."/>
            <person name="Markowitz V."/>
            <person name="Cheng J.-F."/>
            <person name="Hugenholtz P."/>
            <person name="Woyke T."/>
            <person name="Wu D."/>
            <person name="Spring S."/>
            <person name="Klenk H.-P."/>
            <person name="Eisen J.A."/>
        </authorList>
    </citation>
    <scope>NUCLEOTIDE SEQUENCE [LARGE SCALE GENOMIC DNA]</scope>
    <source>
        <strain evidence="3">ATCC 43595 / DSM 2588 / LMG 13176 / NBRC 15968 / NCIMB 11800 / UQM 2034</strain>
    </source>
</reference>
<dbReference type="Proteomes" id="UP000002215">
    <property type="component" value="Chromosome"/>
</dbReference>
<keyword evidence="1" id="KW-0472">Membrane</keyword>
<dbReference type="AlphaFoldDB" id="A0A979G3Y2"/>
<evidence type="ECO:0000313" key="3">
    <source>
        <dbReference type="Proteomes" id="UP000002215"/>
    </source>
</evidence>
<keyword evidence="1" id="KW-0812">Transmembrane</keyword>
<proteinExistence type="predicted"/>
<feature type="transmembrane region" description="Helical" evidence="1">
    <location>
        <begin position="6"/>
        <end position="26"/>
    </location>
</feature>
<evidence type="ECO:0000313" key="2">
    <source>
        <dbReference type="EMBL" id="ACU60419.1"/>
    </source>
</evidence>
<gene>
    <name evidence="2" type="ordered locus">Cpin_2941</name>
</gene>
<accession>A0A979G3Y2</accession>
<protein>
    <submittedName>
        <fullName evidence="2">Uncharacterized protein</fullName>
    </submittedName>
</protein>
<name>A0A979G3Y2_CHIPD</name>
<dbReference type="EMBL" id="CP001699">
    <property type="protein sequence ID" value="ACU60419.1"/>
    <property type="molecule type" value="Genomic_DNA"/>
</dbReference>
<evidence type="ECO:0000256" key="1">
    <source>
        <dbReference type="SAM" id="Phobius"/>
    </source>
</evidence>
<reference evidence="2 3" key="2">
    <citation type="journal article" date="2010" name="Stand. Genomic Sci.">
        <title>Complete genome sequence of Chitinophaga pinensis type strain (UQM 2034).</title>
        <authorList>
            <person name="Glavina Del Rio T."/>
            <person name="Abt B."/>
            <person name="Spring S."/>
            <person name="Lapidus A."/>
            <person name="Nolan M."/>
            <person name="Tice H."/>
            <person name="Copeland A."/>
            <person name="Cheng J.F."/>
            <person name="Chen F."/>
            <person name="Bruce D."/>
            <person name="Goodwin L."/>
            <person name="Pitluck S."/>
            <person name="Ivanova N."/>
            <person name="Mavromatis K."/>
            <person name="Mikhailova N."/>
            <person name="Pati A."/>
            <person name="Chen A."/>
            <person name="Palaniappan K."/>
            <person name="Land M."/>
            <person name="Hauser L."/>
            <person name="Chang Y.J."/>
            <person name="Jeffries C.D."/>
            <person name="Chain P."/>
            <person name="Saunders E."/>
            <person name="Detter J.C."/>
            <person name="Brettin T."/>
            <person name="Rohde M."/>
            <person name="Goker M."/>
            <person name="Bristow J."/>
            <person name="Eisen J.A."/>
            <person name="Markowitz V."/>
            <person name="Hugenholtz P."/>
            <person name="Kyrpides N.C."/>
            <person name="Klenk H.P."/>
            <person name="Lucas S."/>
        </authorList>
    </citation>
    <scope>NUCLEOTIDE SEQUENCE [LARGE SCALE GENOMIC DNA]</scope>
    <source>
        <strain evidence="3">ATCC 43595 / DSM 2588 / LMG 13176 / NBRC 15968 / NCIMB 11800 / UQM 2034</strain>
    </source>
</reference>
<organism evidence="2 3">
    <name type="scientific">Chitinophaga pinensis (strain ATCC 43595 / DSM 2588 / LMG 13176 / NBRC 15968 / NCIMB 11800 / UQM 2034)</name>
    <dbReference type="NCBI Taxonomy" id="485918"/>
    <lineage>
        <taxon>Bacteria</taxon>
        <taxon>Pseudomonadati</taxon>
        <taxon>Bacteroidota</taxon>
        <taxon>Chitinophagia</taxon>
        <taxon>Chitinophagales</taxon>
        <taxon>Chitinophagaceae</taxon>
        <taxon>Chitinophaga</taxon>
    </lineage>
</organism>
<dbReference type="KEGG" id="cpi:Cpin_2941"/>